<evidence type="ECO:0000313" key="12">
    <source>
        <dbReference type="Proteomes" id="UP001152320"/>
    </source>
</evidence>
<feature type="region of interest" description="Disordered" evidence="9">
    <location>
        <begin position="353"/>
        <end position="372"/>
    </location>
</feature>
<evidence type="ECO:0000256" key="2">
    <source>
        <dbReference type="ARBA" id="ARBA00022475"/>
    </source>
</evidence>
<name>A0A9Q1H3X5_HOLLE</name>
<evidence type="ECO:0000256" key="8">
    <source>
        <dbReference type="ARBA" id="ARBA00023136"/>
    </source>
</evidence>
<dbReference type="PROSITE" id="PS51450">
    <property type="entry name" value="LRR"/>
    <property type="match status" value="2"/>
</dbReference>
<gene>
    <name evidence="11" type="ORF">HOLleu_25325</name>
</gene>
<feature type="transmembrane region" description="Helical" evidence="10">
    <location>
        <begin position="387"/>
        <end position="407"/>
    </location>
</feature>
<keyword evidence="8 10" id="KW-0472">Membrane</keyword>
<dbReference type="Gene3D" id="3.80.10.10">
    <property type="entry name" value="Ribonuclease Inhibitor"/>
    <property type="match status" value="2"/>
</dbReference>
<evidence type="ECO:0000256" key="5">
    <source>
        <dbReference type="ARBA" id="ARBA00022729"/>
    </source>
</evidence>
<feature type="compositionally biased region" description="Low complexity" evidence="9">
    <location>
        <begin position="353"/>
        <end position="366"/>
    </location>
</feature>
<reference evidence="11" key="1">
    <citation type="submission" date="2021-10" db="EMBL/GenBank/DDBJ databases">
        <title>Tropical sea cucumber genome reveals ecological adaptation and Cuvierian tubules defense mechanism.</title>
        <authorList>
            <person name="Chen T."/>
        </authorList>
    </citation>
    <scope>NUCLEOTIDE SEQUENCE</scope>
    <source>
        <strain evidence="11">Nanhai2018</strain>
        <tissue evidence="11">Muscle</tissue>
    </source>
</reference>
<accession>A0A9Q1H3X5</accession>
<evidence type="ECO:0000256" key="7">
    <source>
        <dbReference type="ARBA" id="ARBA00022989"/>
    </source>
</evidence>
<keyword evidence="7 10" id="KW-1133">Transmembrane helix</keyword>
<dbReference type="FunFam" id="3.80.10.10:FF:001438">
    <property type="entry name" value="Uncharacterized protein"/>
    <property type="match status" value="1"/>
</dbReference>
<dbReference type="AlphaFoldDB" id="A0A9Q1H3X5"/>
<evidence type="ECO:0000256" key="3">
    <source>
        <dbReference type="ARBA" id="ARBA00022614"/>
    </source>
</evidence>
<comment type="caution">
    <text evidence="11">The sequence shown here is derived from an EMBL/GenBank/DDBJ whole genome shotgun (WGS) entry which is preliminary data.</text>
</comment>
<keyword evidence="2" id="KW-1003">Cell membrane</keyword>
<evidence type="ECO:0000313" key="11">
    <source>
        <dbReference type="EMBL" id="KAJ8031948.1"/>
    </source>
</evidence>
<dbReference type="OrthoDB" id="694479at2759"/>
<evidence type="ECO:0000256" key="10">
    <source>
        <dbReference type="SAM" id="Phobius"/>
    </source>
</evidence>
<comment type="subcellular location">
    <subcellularLocation>
        <location evidence="1">Cell membrane</location>
    </subcellularLocation>
</comment>
<keyword evidence="4 10" id="KW-0812">Transmembrane</keyword>
<keyword evidence="3" id="KW-0433">Leucine-rich repeat</keyword>
<organism evidence="11 12">
    <name type="scientific">Holothuria leucospilota</name>
    <name type="common">Black long sea cucumber</name>
    <name type="synonym">Mertensiothuria leucospilota</name>
    <dbReference type="NCBI Taxonomy" id="206669"/>
    <lineage>
        <taxon>Eukaryota</taxon>
        <taxon>Metazoa</taxon>
        <taxon>Echinodermata</taxon>
        <taxon>Eleutherozoa</taxon>
        <taxon>Echinozoa</taxon>
        <taxon>Holothuroidea</taxon>
        <taxon>Aspidochirotacea</taxon>
        <taxon>Aspidochirotida</taxon>
        <taxon>Holothuriidae</taxon>
        <taxon>Holothuria</taxon>
    </lineage>
</organism>
<evidence type="ECO:0000256" key="4">
    <source>
        <dbReference type="ARBA" id="ARBA00022692"/>
    </source>
</evidence>
<keyword evidence="6" id="KW-0677">Repeat</keyword>
<evidence type="ECO:0000256" key="1">
    <source>
        <dbReference type="ARBA" id="ARBA00004236"/>
    </source>
</evidence>
<evidence type="ECO:0000256" key="6">
    <source>
        <dbReference type="ARBA" id="ARBA00022737"/>
    </source>
</evidence>
<dbReference type="InterPro" id="IPR001611">
    <property type="entry name" value="Leu-rich_rpt"/>
</dbReference>
<dbReference type="InterPro" id="IPR032675">
    <property type="entry name" value="LRR_dom_sf"/>
</dbReference>
<proteinExistence type="predicted"/>
<sequence length="428" mass="49095">MPSPQTNTSRVVPVCGEACEYDDWFQRAHCEERDLDQVPLSLGCESSRILELQVNRIQRIGLQSFSGYRNVKTLDLSRNDISIVAPESFLNVNQLKNIILSQNYLTKIYNGTFAGTEYHLERIYLNNNHITNMSRWAFQGLSTLSLLYLNSDEIRYLPPDVFSEVVSLQYLSLSDNQLTEIAASTFRGLVNLQTVFLDNNALTVLPEGLFADLESLREVDLSHNNLVFVPLQNTGFSPLQVLNLEDNHLKSDVILPYLSISQRLYIGGNPFICDRDFHRIQQWYLYHTEVDSIYYAHRRPPQCVTYDMNNTTSDTVTFLPEDIIPTSDTPSRMAVSNKFVDFSVKTESKIESTTTTAKETEPTLTSSTEHYHESEKYGNEACELHELFIYCVVILSVFFALWVMKSVGRLLFLRQKRTVDNKMNTLII</sequence>
<protein>
    <submittedName>
        <fullName evidence="11">Leucine-rich repeat-containing protein 4C</fullName>
    </submittedName>
</protein>
<dbReference type="Proteomes" id="UP001152320">
    <property type="component" value="Chromosome 12"/>
</dbReference>
<dbReference type="InterPro" id="IPR003591">
    <property type="entry name" value="Leu-rich_rpt_typical-subtyp"/>
</dbReference>
<dbReference type="SUPFAM" id="SSF52058">
    <property type="entry name" value="L domain-like"/>
    <property type="match status" value="1"/>
</dbReference>
<dbReference type="PRINTS" id="PR00019">
    <property type="entry name" value="LEURICHRPT"/>
</dbReference>
<dbReference type="Pfam" id="PF13855">
    <property type="entry name" value="LRR_8"/>
    <property type="match status" value="2"/>
</dbReference>
<evidence type="ECO:0000256" key="9">
    <source>
        <dbReference type="SAM" id="MobiDB-lite"/>
    </source>
</evidence>
<dbReference type="EMBL" id="JAIZAY010000012">
    <property type="protein sequence ID" value="KAJ8031948.1"/>
    <property type="molecule type" value="Genomic_DNA"/>
</dbReference>
<dbReference type="SMART" id="SM00369">
    <property type="entry name" value="LRR_TYP"/>
    <property type="match status" value="7"/>
</dbReference>
<keyword evidence="12" id="KW-1185">Reference proteome</keyword>
<dbReference type="PANTHER" id="PTHR24366">
    <property type="entry name" value="IG(IMMUNOGLOBULIN) AND LRR(LEUCINE RICH REPEAT) DOMAINS"/>
    <property type="match status" value="1"/>
</dbReference>
<dbReference type="GO" id="GO:0005886">
    <property type="term" value="C:plasma membrane"/>
    <property type="evidence" value="ECO:0007669"/>
    <property type="project" value="UniProtKB-SubCell"/>
</dbReference>
<keyword evidence="5" id="KW-0732">Signal</keyword>